<accession>A0A182CZ24</accession>
<evidence type="ECO:0000256" key="1">
    <source>
        <dbReference type="SAM" id="MobiDB-lite"/>
    </source>
</evidence>
<organism evidence="2">
    <name type="scientific">Blastochloris viridis</name>
    <name type="common">Rhodopseudomonas viridis</name>
    <dbReference type="NCBI Taxonomy" id="1079"/>
    <lineage>
        <taxon>Bacteria</taxon>
        <taxon>Pseudomonadati</taxon>
        <taxon>Pseudomonadota</taxon>
        <taxon>Alphaproteobacteria</taxon>
        <taxon>Hyphomicrobiales</taxon>
        <taxon>Blastochloridaceae</taxon>
        <taxon>Blastochloris</taxon>
    </lineage>
</organism>
<name>A0A182CZ24_BLAVI</name>
<proteinExistence type="predicted"/>
<reference evidence="2" key="1">
    <citation type="journal article" date="2015" name="Genome Announc.">
        <title>Complete Genome Sequence of the Bacteriochlorophyll b-Producing Photosynthetic Bacterium Blastochloris viridis.</title>
        <authorList>
            <person name="Tsukatani Y."/>
            <person name="Hirose Y."/>
            <person name="Harada J."/>
            <person name="Misawa N."/>
            <person name="Mori K."/>
            <person name="Inoue K."/>
            <person name="Tamiaki H."/>
        </authorList>
    </citation>
    <scope>NUCLEOTIDE SEQUENCE [LARGE SCALE GENOMIC DNA]</scope>
    <source>
        <strain evidence="2">DSM 133</strain>
    </source>
</reference>
<dbReference type="AlphaFoldDB" id="A0A182CZ24"/>
<sequence length="47" mass="4894">MAAPFDRVAESFDGPGPAAGPVGDGSDVDAWQIPRTCHNVDARRRAG</sequence>
<evidence type="ECO:0000313" key="2">
    <source>
        <dbReference type="EMBL" id="BAR98328.1"/>
    </source>
</evidence>
<feature type="compositionally biased region" description="Low complexity" evidence="1">
    <location>
        <begin position="13"/>
        <end position="25"/>
    </location>
</feature>
<protein>
    <submittedName>
        <fullName evidence="2">Uncharacterized protein</fullName>
    </submittedName>
</protein>
<dbReference type="EMBL" id="AP014854">
    <property type="protein sequence ID" value="BAR98328.1"/>
    <property type="molecule type" value="Genomic_DNA"/>
</dbReference>
<gene>
    <name evidence="2" type="ORF">BV133_735</name>
</gene>
<feature type="region of interest" description="Disordered" evidence="1">
    <location>
        <begin position="1"/>
        <end position="30"/>
    </location>
</feature>